<organism evidence="1 2">
    <name type="scientific">Adineta steineri</name>
    <dbReference type="NCBI Taxonomy" id="433720"/>
    <lineage>
        <taxon>Eukaryota</taxon>
        <taxon>Metazoa</taxon>
        <taxon>Spiralia</taxon>
        <taxon>Gnathifera</taxon>
        <taxon>Rotifera</taxon>
        <taxon>Eurotatoria</taxon>
        <taxon>Bdelloidea</taxon>
        <taxon>Adinetida</taxon>
        <taxon>Adinetidae</taxon>
        <taxon>Adineta</taxon>
    </lineage>
</organism>
<accession>A0A819SB26</accession>
<evidence type="ECO:0000313" key="2">
    <source>
        <dbReference type="Proteomes" id="UP000663868"/>
    </source>
</evidence>
<dbReference type="Proteomes" id="UP000663868">
    <property type="component" value="Unassembled WGS sequence"/>
</dbReference>
<gene>
    <name evidence="1" type="ORF">KXQ929_LOCUS31876</name>
</gene>
<sequence length="83" mass="9609">MARNLYIPVNEYVKLHTQAKTAIKGDLSMELVKKLFMIKKISSTAPNGMIHLLPEPQQQQYYTLLQEKNELLRYGLAYLKEAV</sequence>
<name>A0A819SB26_9BILA</name>
<dbReference type="AlphaFoldDB" id="A0A819SB26"/>
<protein>
    <submittedName>
        <fullName evidence="1">Uncharacterized protein</fullName>
    </submittedName>
</protein>
<evidence type="ECO:0000313" key="1">
    <source>
        <dbReference type="EMBL" id="CAF4056644.1"/>
    </source>
</evidence>
<dbReference type="EMBL" id="CAJOBB010003746">
    <property type="protein sequence ID" value="CAF4056644.1"/>
    <property type="molecule type" value="Genomic_DNA"/>
</dbReference>
<reference evidence="1" key="1">
    <citation type="submission" date="2021-02" db="EMBL/GenBank/DDBJ databases">
        <authorList>
            <person name="Nowell W R."/>
        </authorList>
    </citation>
    <scope>NUCLEOTIDE SEQUENCE</scope>
</reference>
<comment type="caution">
    <text evidence="1">The sequence shown here is derived from an EMBL/GenBank/DDBJ whole genome shotgun (WGS) entry which is preliminary data.</text>
</comment>
<proteinExistence type="predicted"/>